<gene>
    <name evidence="1" type="ORF">RhiirA4_480358</name>
</gene>
<dbReference type="EMBL" id="LLXI01003013">
    <property type="protein sequence ID" value="PKY58441.1"/>
    <property type="molecule type" value="Genomic_DNA"/>
</dbReference>
<protein>
    <submittedName>
        <fullName evidence="1">Uncharacterized protein</fullName>
    </submittedName>
</protein>
<name>A0A2I1HHT5_9GLOM</name>
<dbReference type="Gene3D" id="3.80.10.10">
    <property type="entry name" value="Ribonuclease Inhibitor"/>
    <property type="match status" value="1"/>
</dbReference>
<dbReference type="InterPro" id="IPR032675">
    <property type="entry name" value="LRR_dom_sf"/>
</dbReference>
<organism evidence="1 2">
    <name type="scientific">Rhizophagus irregularis</name>
    <dbReference type="NCBI Taxonomy" id="588596"/>
    <lineage>
        <taxon>Eukaryota</taxon>
        <taxon>Fungi</taxon>
        <taxon>Fungi incertae sedis</taxon>
        <taxon>Mucoromycota</taxon>
        <taxon>Glomeromycotina</taxon>
        <taxon>Glomeromycetes</taxon>
        <taxon>Glomerales</taxon>
        <taxon>Glomeraceae</taxon>
        <taxon>Rhizophagus</taxon>
    </lineage>
</organism>
<proteinExistence type="predicted"/>
<dbReference type="SUPFAM" id="SSF52047">
    <property type="entry name" value="RNI-like"/>
    <property type="match status" value="1"/>
</dbReference>
<sequence length="71" mass="8448">MESYPTLKYLNISILYEYLNSSNYTEFSEISIYNIIRSCPKLQQLDLDFCGISDITIEEIVRSLYRNFKFS</sequence>
<reference evidence="1 2" key="1">
    <citation type="submission" date="2015-10" db="EMBL/GenBank/DDBJ databases">
        <title>Genome analyses suggest a sexual origin of heterokaryosis in a supposedly ancient asexual fungus.</title>
        <authorList>
            <person name="Ropars J."/>
            <person name="Sedzielewska K."/>
            <person name="Noel J."/>
            <person name="Charron P."/>
            <person name="Farinelli L."/>
            <person name="Marton T."/>
            <person name="Kruger M."/>
            <person name="Pelin A."/>
            <person name="Brachmann A."/>
            <person name="Corradi N."/>
        </authorList>
    </citation>
    <scope>NUCLEOTIDE SEQUENCE [LARGE SCALE GENOMIC DNA]</scope>
    <source>
        <strain evidence="1 2">A4</strain>
    </source>
</reference>
<evidence type="ECO:0000313" key="1">
    <source>
        <dbReference type="EMBL" id="PKY58441.1"/>
    </source>
</evidence>
<dbReference type="Proteomes" id="UP000234323">
    <property type="component" value="Unassembled WGS sequence"/>
</dbReference>
<keyword evidence="2" id="KW-1185">Reference proteome</keyword>
<comment type="caution">
    <text evidence="1">The sequence shown here is derived from an EMBL/GenBank/DDBJ whole genome shotgun (WGS) entry which is preliminary data.</text>
</comment>
<dbReference type="AlphaFoldDB" id="A0A2I1HHT5"/>
<evidence type="ECO:0000313" key="2">
    <source>
        <dbReference type="Proteomes" id="UP000234323"/>
    </source>
</evidence>
<accession>A0A2I1HHT5</accession>
<feature type="non-terminal residue" evidence="1">
    <location>
        <position position="71"/>
    </location>
</feature>